<evidence type="ECO:0000313" key="2">
    <source>
        <dbReference type="EnsemblPlants" id="Ma03_p01490.1"/>
    </source>
</evidence>
<proteinExistence type="predicted"/>
<keyword evidence="3" id="KW-1185">Reference proteome</keyword>
<dbReference type="EMBL" id="HG996468">
    <property type="protein sequence ID" value="CAG1848855.1"/>
    <property type="molecule type" value="Genomic_DNA"/>
</dbReference>
<dbReference type="Proteomes" id="UP000012960">
    <property type="component" value="Unplaced"/>
</dbReference>
<dbReference type="Gramene" id="Ma03_t01490.1">
    <property type="protein sequence ID" value="Ma03_p01490.1"/>
    <property type="gene ID" value="Ma03_g01490"/>
</dbReference>
<evidence type="ECO:0000313" key="1">
    <source>
        <dbReference type="EMBL" id="CAG1848855.1"/>
    </source>
</evidence>
<reference evidence="1" key="1">
    <citation type="submission" date="2021-03" db="EMBL/GenBank/DDBJ databases">
        <authorList>
            <consortium name="Genoscope - CEA"/>
            <person name="William W."/>
        </authorList>
    </citation>
    <scope>NUCLEOTIDE SEQUENCE</scope>
    <source>
        <strain evidence="1">Doubled-haploid Pahang</strain>
    </source>
</reference>
<organism evidence="2 3">
    <name type="scientific">Musa acuminata subsp. malaccensis</name>
    <name type="common">Wild banana</name>
    <name type="synonym">Musa malaccensis</name>
    <dbReference type="NCBI Taxonomy" id="214687"/>
    <lineage>
        <taxon>Eukaryota</taxon>
        <taxon>Viridiplantae</taxon>
        <taxon>Streptophyta</taxon>
        <taxon>Embryophyta</taxon>
        <taxon>Tracheophyta</taxon>
        <taxon>Spermatophyta</taxon>
        <taxon>Magnoliopsida</taxon>
        <taxon>Liliopsida</taxon>
        <taxon>Zingiberales</taxon>
        <taxon>Musaceae</taxon>
        <taxon>Musa</taxon>
    </lineage>
</organism>
<dbReference type="AlphaFoldDB" id="A0A804I7A8"/>
<protein>
    <submittedName>
        <fullName evidence="1">(wild Malaysian banana) hypothetical protein</fullName>
    </submittedName>
</protein>
<evidence type="ECO:0000313" key="3">
    <source>
        <dbReference type="Proteomes" id="UP000012960"/>
    </source>
</evidence>
<dbReference type="InParanoid" id="A0A804I7A8"/>
<gene>
    <name evidence="1" type="ORF">GSMUA_204410.1</name>
</gene>
<reference evidence="2" key="2">
    <citation type="submission" date="2021-05" db="UniProtKB">
        <authorList>
            <consortium name="EnsemblPlants"/>
        </authorList>
    </citation>
    <scope>IDENTIFICATION</scope>
    <source>
        <strain evidence="2">subsp. malaccensis</strain>
    </source>
</reference>
<name>A0A804I7A8_MUSAM</name>
<dbReference type="EnsemblPlants" id="Ma03_t01490.1">
    <property type="protein sequence ID" value="Ma03_p01490.1"/>
    <property type="gene ID" value="Ma03_g01490"/>
</dbReference>
<sequence>MIIAYNVQCKTKYQHCNPRSANKQSLVVLQLSCDLHGGLTRKVFRFQTSQFVHHICNAVSEERGIPEHVFSQSSKSTLHKMKILSHYLESTDVVKNKFLTTLSLRRDKNMLCIIHFSPHCSLIILMRCLLHNLA</sequence>
<accession>A0A804I7A8</accession>